<accession>A0ABZ0W6T9</accession>
<evidence type="ECO:0000313" key="1">
    <source>
        <dbReference type="EMBL" id="WQD38664.1"/>
    </source>
</evidence>
<dbReference type="Proteomes" id="UP001325680">
    <property type="component" value="Chromosome"/>
</dbReference>
<reference evidence="1 2" key="1">
    <citation type="submission" date="2023-12" db="EMBL/GenBank/DDBJ databases">
        <title>Genome sequencing and assembly of bacterial species from a model synthetic community.</title>
        <authorList>
            <person name="Hogle S.L."/>
        </authorList>
    </citation>
    <scope>NUCLEOTIDE SEQUENCE [LARGE SCALE GENOMIC DNA]</scope>
    <source>
        <strain evidence="1 2">HAMBI_3031</strain>
    </source>
</reference>
<dbReference type="EMBL" id="CP139960">
    <property type="protein sequence ID" value="WQD38664.1"/>
    <property type="molecule type" value="Genomic_DNA"/>
</dbReference>
<proteinExistence type="predicted"/>
<sequence length="58" mass="6537">MLKSIQFNRFLAAVHKLAMPVLRPVAANTGEKERPLQKQIFVNINKKISGVTGMKLFI</sequence>
<name>A0ABZ0W6T9_9BACT</name>
<keyword evidence="2" id="KW-1185">Reference proteome</keyword>
<dbReference type="RefSeq" id="WP_162817901.1">
    <property type="nucleotide sequence ID" value="NZ_CP139960.1"/>
</dbReference>
<organism evidence="1 2">
    <name type="scientific">Niabella yanshanensis</name>
    <dbReference type="NCBI Taxonomy" id="577386"/>
    <lineage>
        <taxon>Bacteria</taxon>
        <taxon>Pseudomonadati</taxon>
        <taxon>Bacteroidota</taxon>
        <taxon>Chitinophagia</taxon>
        <taxon>Chitinophagales</taxon>
        <taxon>Chitinophagaceae</taxon>
        <taxon>Niabella</taxon>
    </lineage>
</organism>
<evidence type="ECO:0000313" key="2">
    <source>
        <dbReference type="Proteomes" id="UP001325680"/>
    </source>
</evidence>
<gene>
    <name evidence="1" type="ORF">U0035_00700</name>
</gene>
<protein>
    <submittedName>
        <fullName evidence="1">Uncharacterized protein</fullName>
    </submittedName>
</protein>